<sequence>MLLAAILASLTTILTFAGLFYSIVALWGARNFMRRWRKPESFAPPVSILKPVKGFDPGMYEAFASHCRQQYAGDYEILFGAASIDDPAVAAIERLKAEFPEREIRLVLCPEVLGLNGKISNVMQIAAQARYDYLLVNDSDIHVSPRYLERIVSGFAHAGTGKNKGKTVGMVTAPYRGRSHGTLGSKLESLGISTDFFPGVLTALLLDGEIRFGLGSTLAVSREALDAMGGFAPLVDCLADDYELGFRIAQAGYVVELSHEVVETSVPAYHLRGFMDHQLRWARGIRDSRKAGYIGLLFTFVLPWALLNVVAQGMSLPSLALLSLSLLVRVTVALAIGVGILGDRQVLRDLWLLPLRDLTALWIWAWSFASNTVTWRGYQFTLRDGKLERQ</sequence>
<dbReference type="RefSeq" id="WP_129207741.1">
    <property type="nucleotide sequence ID" value="NZ_BMGU01000001.1"/>
</dbReference>
<evidence type="ECO:0000256" key="3">
    <source>
        <dbReference type="ARBA" id="ARBA00004991"/>
    </source>
</evidence>
<comment type="pathway">
    <text evidence="3">Sphingolipid metabolism.</text>
</comment>
<comment type="subcellular location">
    <subcellularLocation>
        <location evidence="1">Membrane</location>
        <topology evidence="1">Multi-pass membrane protein</topology>
    </subcellularLocation>
</comment>
<keyword evidence="6 9" id="KW-0812">Transmembrane</keyword>
<comment type="pathway">
    <text evidence="2">Lipid metabolism; sphingolipid metabolism.</text>
</comment>
<protein>
    <submittedName>
        <fullName evidence="10">Glycosyltransferase</fullName>
    </submittedName>
</protein>
<evidence type="ECO:0000256" key="1">
    <source>
        <dbReference type="ARBA" id="ARBA00004141"/>
    </source>
</evidence>
<feature type="transmembrane region" description="Helical" evidence="9">
    <location>
        <begin position="293"/>
        <end position="314"/>
    </location>
</feature>
<dbReference type="NCBIfam" id="TIGR03472">
    <property type="entry name" value="HpnI"/>
    <property type="match status" value="1"/>
</dbReference>
<comment type="caution">
    <text evidence="10">The sequence shown here is derived from an EMBL/GenBank/DDBJ whole genome shotgun (WGS) entry which is preliminary data.</text>
</comment>
<name>A0A4V1NW27_9BACT</name>
<evidence type="ECO:0000256" key="8">
    <source>
        <dbReference type="ARBA" id="ARBA00023136"/>
    </source>
</evidence>
<organism evidence="10 11">
    <name type="scientific">Silvibacterium dinghuense</name>
    <dbReference type="NCBI Taxonomy" id="1560006"/>
    <lineage>
        <taxon>Bacteria</taxon>
        <taxon>Pseudomonadati</taxon>
        <taxon>Acidobacteriota</taxon>
        <taxon>Terriglobia</taxon>
        <taxon>Terriglobales</taxon>
        <taxon>Acidobacteriaceae</taxon>
        <taxon>Silvibacterium</taxon>
    </lineage>
</organism>
<dbReference type="Gene3D" id="3.90.550.10">
    <property type="entry name" value="Spore Coat Polysaccharide Biosynthesis Protein SpsA, Chain A"/>
    <property type="match status" value="1"/>
</dbReference>
<proteinExistence type="predicted"/>
<gene>
    <name evidence="10" type="ORF">ESZ00_08955</name>
</gene>
<dbReference type="InterPro" id="IPR029044">
    <property type="entry name" value="Nucleotide-diphossugar_trans"/>
</dbReference>
<dbReference type="Pfam" id="PF13506">
    <property type="entry name" value="Glyco_transf_21"/>
    <property type="match status" value="1"/>
</dbReference>
<dbReference type="OrthoDB" id="9814255at2"/>
<feature type="transmembrane region" description="Helical" evidence="9">
    <location>
        <begin position="6"/>
        <end position="29"/>
    </location>
</feature>
<dbReference type="PANTHER" id="PTHR12726:SF0">
    <property type="entry name" value="CERAMIDE GLUCOSYLTRANSFERASE"/>
    <property type="match status" value="1"/>
</dbReference>
<evidence type="ECO:0000313" key="11">
    <source>
        <dbReference type="Proteomes" id="UP000290253"/>
    </source>
</evidence>
<keyword evidence="5 10" id="KW-0808">Transferase</keyword>
<dbReference type="GO" id="GO:0008120">
    <property type="term" value="F:ceramide glucosyltransferase activity"/>
    <property type="evidence" value="ECO:0007669"/>
    <property type="project" value="TreeGrafter"/>
</dbReference>
<evidence type="ECO:0000313" key="10">
    <source>
        <dbReference type="EMBL" id="RXS97962.1"/>
    </source>
</evidence>
<dbReference type="SUPFAM" id="SSF53448">
    <property type="entry name" value="Nucleotide-diphospho-sugar transferases"/>
    <property type="match status" value="1"/>
</dbReference>
<accession>A0A4V1NW27</accession>
<evidence type="ECO:0000256" key="7">
    <source>
        <dbReference type="ARBA" id="ARBA00022989"/>
    </source>
</evidence>
<keyword evidence="8 9" id="KW-0472">Membrane</keyword>
<dbReference type="AlphaFoldDB" id="A0A4V1NW27"/>
<dbReference type="GO" id="GO:0006679">
    <property type="term" value="P:glucosylceramide biosynthetic process"/>
    <property type="evidence" value="ECO:0007669"/>
    <property type="project" value="TreeGrafter"/>
</dbReference>
<keyword evidence="7 9" id="KW-1133">Transmembrane helix</keyword>
<dbReference type="EMBL" id="SDMK01000001">
    <property type="protein sequence ID" value="RXS97962.1"/>
    <property type="molecule type" value="Genomic_DNA"/>
</dbReference>
<evidence type="ECO:0000256" key="6">
    <source>
        <dbReference type="ARBA" id="ARBA00022692"/>
    </source>
</evidence>
<keyword evidence="4" id="KW-0328">Glycosyltransferase</keyword>
<dbReference type="GO" id="GO:0016020">
    <property type="term" value="C:membrane"/>
    <property type="evidence" value="ECO:0007669"/>
    <property type="project" value="UniProtKB-SubCell"/>
</dbReference>
<evidence type="ECO:0000256" key="2">
    <source>
        <dbReference type="ARBA" id="ARBA00004760"/>
    </source>
</evidence>
<dbReference type="InterPro" id="IPR025993">
    <property type="entry name" value="Ceramide_glucosylTrfase"/>
</dbReference>
<feature type="transmembrane region" description="Helical" evidence="9">
    <location>
        <begin position="320"/>
        <end position="341"/>
    </location>
</feature>
<reference evidence="10 11" key="1">
    <citation type="journal article" date="2016" name="Int. J. Syst. Evol. Microbiol.">
        <title>Acidipila dinghuensis sp. nov., an acidobacterium isolated from forest soil.</title>
        <authorList>
            <person name="Jiang Y.W."/>
            <person name="Wang J."/>
            <person name="Chen M.H."/>
            <person name="Lv Y.Y."/>
            <person name="Qiu L.H."/>
        </authorList>
    </citation>
    <scope>NUCLEOTIDE SEQUENCE [LARGE SCALE GENOMIC DNA]</scope>
    <source>
        <strain evidence="10 11">DHOF10</strain>
    </source>
</reference>
<dbReference type="InterPro" id="IPR017835">
    <property type="entry name" value="Hopen-assoc_HpnI"/>
</dbReference>
<dbReference type="Proteomes" id="UP000290253">
    <property type="component" value="Unassembled WGS sequence"/>
</dbReference>
<dbReference type="PANTHER" id="PTHR12726">
    <property type="entry name" value="CERAMIDE GLUCOSYLTRANSFERASE"/>
    <property type="match status" value="1"/>
</dbReference>
<evidence type="ECO:0000256" key="4">
    <source>
        <dbReference type="ARBA" id="ARBA00022676"/>
    </source>
</evidence>
<evidence type="ECO:0000256" key="9">
    <source>
        <dbReference type="SAM" id="Phobius"/>
    </source>
</evidence>
<keyword evidence="11" id="KW-1185">Reference proteome</keyword>
<evidence type="ECO:0000256" key="5">
    <source>
        <dbReference type="ARBA" id="ARBA00022679"/>
    </source>
</evidence>